<accession>D8PEU1</accession>
<dbReference type="eggNOG" id="COG4995">
    <property type="taxonomic scope" value="Bacteria"/>
</dbReference>
<evidence type="ECO:0000259" key="3">
    <source>
        <dbReference type="Pfam" id="PF12770"/>
    </source>
</evidence>
<proteinExistence type="predicted"/>
<keyword evidence="2" id="KW-0732">Signal</keyword>
<feature type="signal peptide" evidence="2">
    <location>
        <begin position="1"/>
        <end position="23"/>
    </location>
</feature>
<dbReference type="STRING" id="330214.NIDE2030"/>
<evidence type="ECO:0000313" key="4">
    <source>
        <dbReference type="EMBL" id="CBK41750.1"/>
    </source>
</evidence>
<dbReference type="Pfam" id="PF13424">
    <property type="entry name" value="TPR_12"/>
    <property type="match status" value="1"/>
</dbReference>
<organism evidence="4 5">
    <name type="scientific">Nitrospira defluvii</name>
    <dbReference type="NCBI Taxonomy" id="330214"/>
    <lineage>
        <taxon>Bacteria</taxon>
        <taxon>Pseudomonadati</taxon>
        <taxon>Nitrospirota</taxon>
        <taxon>Nitrospiria</taxon>
        <taxon>Nitrospirales</taxon>
        <taxon>Nitrospiraceae</taxon>
        <taxon>Nitrospira</taxon>
    </lineage>
</organism>
<dbReference type="HOGENOM" id="CLU_002404_0_0_0"/>
<dbReference type="InterPro" id="IPR024983">
    <property type="entry name" value="CHAT_dom"/>
</dbReference>
<dbReference type="Proteomes" id="UP000001660">
    <property type="component" value="Chromosome"/>
</dbReference>
<evidence type="ECO:0000313" key="5">
    <source>
        <dbReference type="Proteomes" id="UP000001660"/>
    </source>
</evidence>
<evidence type="ECO:0000256" key="2">
    <source>
        <dbReference type="SAM" id="SignalP"/>
    </source>
</evidence>
<feature type="compositionally biased region" description="Basic and acidic residues" evidence="1">
    <location>
        <begin position="259"/>
        <end position="270"/>
    </location>
</feature>
<gene>
    <name evidence="4" type="ORF">NIDE2030</name>
</gene>
<dbReference type="InterPro" id="IPR011990">
    <property type="entry name" value="TPR-like_helical_dom_sf"/>
</dbReference>
<dbReference type="PANTHER" id="PTHR10098:SF112">
    <property type="entry name" value="SLR0380 PROTEIN"/>
    <property type="match status" value="1"/>
</dbReference>
<dbReference type="EMBL" id="FP929003">
    <property type="protein sequence ID" value="CBK41750.1"/>
    <property type="molecule type" value="Genomic_DNA"/>
</dbReference>
<dbReference type="Pfam" id="PF12770">
    <property type="entry name" value="CHAT"/>
    <property type="match status" value="1"/>
</dbReference>
<evidence type="ECO:0000256" key="1">
    <source>
        <dbReference type="SAM" id="MobiDB-lite"/>
    </source>
</evidence>
<dbReference type="Gene3D" id="1.25.40.10">
    <property type="entry name" value="Tetratricopeptide repeat domain"/>
    <property type="match status" value="2"/>
</dbReference>
<feature type="region of interest" description="Disordered" evidence="1">
    <location>
        <begin position="258"/>
        <end position="304"/>
    </location>
</feature>
<name>D8PEU1_9BACT</name>
<sequence length="821" mass="89504">MRFARLLSLTFGLCLTISGQTLAVGLSDSAVPTAPDLEMQQAKVQFNQGAFAQAAVHWMEAARLYERQQQPQQQCQALINLARALEQSGQVKRAQVTLQTALKLSEQTGNRALTATILGRLGSAAYALGKGAQAAEHLTKALELAREERKTALVAGLLNDLGNVLASRNEFAEALDVFAESKNLAIQTNQSALVATAQTNSALALLENQQFAESERALAVAWTDLHTLQDSYAKSYGLLNVGLAYDDLRSAVTRPKLTAQREHSAADKSRGLSVGAGPGAGQAPPAAGKPKGKAPDQSQSTGAYKPAAGSLLRQASDSFVAAAQVATRLGDARAQSYAWGYLGSLLEKEQRYDEALDFTRKASFAAQKVSAPESLYRWQWQTARLLKASGRENEAIGAYQRAISVLKPIRYEYSVGYQGRHYSFRDSVAPLFTEVEDTLLHRAATAGSPEQTQQWLVQVRDTVEASRAAELQDYFRDDCVATARARRGEGMLPTNTAVVYPIMLQDRLELLVDTTAGLRRYGVPVNADQLTQEVRTFRRLVQDRRSQNYLASAQALYGWLMAPMQQDFLAMGITTVVMVPDGPLRTIPFVALHDGRQFVVDKYAVAVTPSMDLTDPRPLARGKINLLSMGLTESVQGFPALPNVATEVQAIKALYGGQLLMDNQFLVPSMEREIKETGIGVVHIASHGVVESDVNNSFLLAYDDKITMDRLSQLVGLLQYRKDPLELLTLSACETAVGDDRAALGLAGIAVKAGARSALASLWFIDDQATSDLVSEFYRQLQDSSVTKAVALQRAQQKILTQPGHDHPSFWAPFLLINNWM</sequence>
<dbReference type="SMART" id="SM00028">
    <property type="entry name" value="TPR"/>
    <property type="match status" value="5"/>
</dbReference>
<dbReference type="InterPro" id="IPR019734">
    <property type="entry name" value="TPR_rpt"/>
</dbReference>
<dbReference type="eggNOG" id="COG0457">
    <property type="taxonomic scope" value="Bacteria"/>
</dbReference>
<feature type="domain" description="CHAT" evidence="3">
    <location>
        <begin position="551"/>
        <end position="817"/>
    </location>
</feature>
<dbReference type="PANTHER" id="PTHR10098">
    <property type="entry name" value="RAPSYN-RELATED"/>
    <property type="match status" value="1"/>
</dbReference>
<dbReference type="KEGG" id="nde:NIDE2030"/>
<protein>
    <recommendedName>
        <fullName evidence="3">CHAT domain-containing protein</fullName>
    </recommendedName>
</protein>
<dbReference type="SUPFAM" id="SSF48452">
    <property type="entry name" value="TPR-like"/>
    <property type="match status" value="2"/>
</dbReference>
<dbReference type="AlphaFoldDB" id="D8PEU1"/>
<dbReference type="OrthoDB" id="9761935at2"/>
<keyword evidence="5" id="KW-1185">Reference proteome</keyword>
<feature type="chain" id="PRO_5003119900" description="CHAT domain-containing protein" evidence="2">
    <location>
        <begin position="24"/>
        <end position="821"/>
    </location>
</feature>
<reference evidence="4 5" key="1">
    <citation type="journal article" date="2010" name="Proc. Natl. Acad. Sci. U.S.A.">
        <title>A Nitrospira metagenome illuminates the physiology and evolution of globally important nitrite-oxidizing bacteria.</title>
        <authorList>
            <person name="Lucker S."/>
            <person name="Wagner M."/>
            <person name="Maixner F."/>
            <person name="Pelletier E."/>
            <person name="Koch H."/>
            <person name="Vacherie B."/>
            <person name="Rattei T."/>
            <person name="Sinninghe Damste J."/>
            <person name="Spieck E."/>
            <person name="Le Paslier D."/>
            <person name="Daims H."/>
        </authorList>
    </citation>
    <scope>NUCLEOTIDE SEQUENCE [LARGE SCALE GENOMIC DNA]</scope>
</reference>